<sequence>MCSRLFMLINDRPAVVSHSRDLGFFIQGADRARYPIQHCPWCGDLLPKRIADGLIAPEHEHVRILDKAKGVVTPEDCYALFGEPDYDAPFPDDNGMPTDLRNIEYYGISDWYTLEFYFTPPDYRRFVINAKPIPLLEDAEP</sequence>
<reference evidence="1 2" key="1">
    <citation type="submission" date="2017-05" db="EMBL/GenBank/DDBJ databases">
        <authorList>
            <person name="Varghese N."/>
            <person name="Submissions S."/>
        </authorList>
    </citation>
    <scope>NUCLEOTIDE SEQUENCE [LARGE SCALE GENOMIC DNA]</scope>
    <source>
        <strain evidence="1 2">DSM 25457</strain>
    </source>
</reference>
<organism evidence="1 2">
    <name type="scientific">Neorhodopirellula lusitana</name>
    <dbReference type="NCBI Taxonomy" id="445327"/>
    <lineage>
        <taxon>Bacteria</taxon>
        <taxon>Pseudomonadati</taxon>
        <taxon>Planctomycetota</taxon>
        <taxon>Planctomycetia</taxon>
        <taxon>Pirellulales</taxon>
        <taxon>Pirellulaceae</taxon>
        <taxon>Neorhodopirellula</taxon>
    </lineage>
</organism>
<accession>A0ABY1QVK7</accession>
<dbReference type="Proteomes" id="UP001158067">
    <property type="component" value="Unassembled WGS sequence"/>
</dbReference>
<comment type="caution">
    <text evidence="1">The sequence shown here is derived from an EMBL/GenBank/DDBJ whole genome shotgun (WGS) entry which is preliminary data.</text>
</comment>
<proteinExistence type="predicted"/>
<evidence type="ECO:0000313" key="2">
    <source>
        <dbReference type="Proteomes" id="UP001158067"/>
    </source>
</evidence>
<gene>
    <name evidence="1" type="ORF">SAMN06265222_1533</name>
</gene>
<protein>
    <submittedName>
        <fullName evidence="1">Uncharacterized protein</fullName>
    </submittedName>
</protein>
<keyword evidence="2" id="KW-1185">Reference proteome</keyword>
<dbReference type="RefSeq" id="WP_283435689.1">
    <property type="nucleotide sequence ID" value="NZ_FXUG01000053.1"/>
</dbReference>
<name>A0ABY1QVK7_9BACT</name>
<dbReference type="EMBL" id="FXUG01000053">
    <property type="protein sequence ID" value="SMP80430.1"/>
    <property type="molecule type" value="Genomic_DNA"/>
</dbReference>
<evidence type="ECO:0000313" key="1">
    <source>
        <dbReference type="EMBL" id="SMP80430.1"/>
    </source>
</evidence>